<evidence type="ECO:0000313" key="2">
    <source>
        <dbReference type="EMBL" id="KAF7533136.1"/>
    </source>
</evidence>
<reference evidence="2" key="1">
    <citation type="submission" date="2020-03" db="EMBL/GenBank/DDBJ databases">
        <title>Draft Genome Sequence of Cylindrodendrum hubeiense.</title>
        <authorList>
            <person name="Buettner E."/>
            <person name="Kellner H."/>
        </authorList>
    </citation>
    <scope>NUCLEOTIDE SEQUENCE</scope>
    <source>
        <strain evidence="2">IHI 201604</strain>
    </source>
</reference>
<evidence type="ECO:0000256" key="1">
    <source>
        <dbReference type="SAM" id="MobiDB-lite"/>
    </source>
</evidence>
<sequence length="147" mass="16215">MSAHRQVPSHFKEEPVANLCIRIRIRISFAAMQSRRWKAQWPGSCMQCTSHTVRNHAGCCSSTTNARGTGYALLSGRSEAHARAKTNTGLRRRGTTKSKTPVIDGCEAGGPEHHHTRQANLVNGTPRPWTDEAGGVMRCRLRPKDDA</sequence>
<dbReference type="OrthoDB" id="10551476at2759"/>
<comment type="caution">
    <text evidence="2">The sequence shown here is derived from an EMBL/GenBank/DDBJ whole genome shotgun (WGS) entry which is preliminary data.</text>
</comment>
<evidence type="ECO:0000313" key="3">
    <source>
        <dbReference type="Proteomes" id="UP000722485"/>
    </source>
</evidence>
<feature type="region of interest" description="Disordered" evidence="1">
    <location>
        <begin position="79"/>
        <end position="133"/>
    </location>
</feature>
<dbReference type="AlphaFoldDB" id="A0A9P5H0S9"/>
<accession>A0A9P5H0S9</accession>
<protein>
    <submittedName>
        <fullName evidence="2">Uncharacterized protein</fullName>
    </submittedName>
</protein>
<dbReference type="Proteomes" id="UP000722485">
    <property type="component" value="Unassembled WGS sequence"/>
</dbReference>
<name>A0A9P5H0S9_9HYPO</name>
<dbReference type="EMBL" id="JAANBB010000849">
    <property type="protein sequence ID" value="KAF7533136.1"/>
    <property type="molecule type" value="Genomic_DNA"/>
</dbReference>
<gene>
    <name evidence="2" type="ORF">G7Z17_g13560</name>
</gene>
<keyword evidence="3" id="KW-1185">Reference proteome</keyword>
<proteinExistence type="predicted"/>
<organism evidence="2 3">
    <name type="scientific">Cylindrodendrum hubeiense</name>
    <dbReference type="NCBI Taxonomy" id="595255"/>
    <lineage>
        <taxon>Eukaryota</taxon>
        <taxon>Fungi</taxon>
        <taxon>Dikarya</taxon>
        <taxon>Ascomycota</taxon>
        <taxon>Pezizomycotina</taxon>
        <taxon>Sordariomycetes</taxon>
        <taxon>Hypocreomycetidae</taxon>
        <taxon>Hypocreales</taxon>
        <taxon>Nectriaceae</taxon>
        <taxon>Cylindrodendrum</taxon>
    </lineage>
</organism>